<dbReference type="KEGG" id="ams:AMIS_55210"/>
<proteinExistence type="predicted"/>
<keyword evidence="2" id="KW-1185">Reference proteome</keyword>
<dbReference type="AlphaFoldDB" id="I0HCK4"/>
<evidence type="ECO:0000313" key="2">
    <source>
        <dbReference type="Proteomes" id="UP000007882"/>
    </source>
</evidence>
<dbReference type="HOGENOM" id="CLU_2875593_0_0_11"/>
<sequence length="63" mass="6861">MAICWASLIADAGRPSEADQVVRADAGWQGAERRLALGFDHGFVLAARLVHGVSMRRACPRRN</sequence>
<gene>
    <name evidence="1" type="ordered locus">AMIS_55210</name>
</gene>
<dbReference type="STRING" id="512565.AMIS_55210"/>
<accession>I0HCK4</accession>
<dbReference type="EMBL" id="AP012319">
    <property type="protein sequence ID" value="BAL90741.1"/>
    <property type="molecule type" value="Genomic_DNA"/>
</dbReference>
<name>I0HCK4_ACTM4</name>
<dbReference type="Proteomes" id="UP000007882">
    <property type="component" value="Chromosome"/>
</dbReference>
<reference evidence="1 2" key="1">
    <citation type="submission" date="2012-02" db="EMBL/GenBank/DDBJ databases">
        <title>Complete genome sequence of Actinoplanes missouriensis 431 (= NBRC 102363).</title>
        <authorList>
            <person name="Ohnishi Y."/>
            <person name="Ishikawa J."/>
            <person name="Sekine M."/>
            <person name="Hosoyama A."/>
            <person name="Harada T."/>
            <person name="Narita H."/>
            <person name="Hata T."/>
            <person name="Konno Y."/>
            <person name="Tutikane K."/>
            <person name="Fujita N."/>
            <person name="Horinouchi S."/>
            <person name="Hayakawa M."/>
        </authorList>
    </citation>
    <scope>NUCLEOTIDE SEQUENCE [LARGE SCALE GENOMIC DNA]</scope>
    <source>
        <strain evidence="2">ATCC 14538 / DSM 43046 / CBS 188.64 / JCM 3121 / NBRC 102363 / NCIMB 12654 / NRRL B-3342 / UNCC 431</strain>
    </source>
</reference>
<protein>
    <submittedName>
        <fullName evidence="1">Uncharacterized protein</fullName>
    </submittedName>
</protein>
<organism evidence="1 2">
    <name type="scientific">Actinoplanes missouriensis (strain ATCC 14538 / DSM 43046 / CBS 188.64 / JCM 3121 / NBRC 102363 / NCIMB 12654 / NRRL B-3342 / UNCC 431)</name>
    <dbReference type="NCBI Taxonomy" id="512565"/>
    <lineage>
        <taxon>Bacteria</taxon>
        <taxon>Bacillati</taxon>
        <taxon>Actinomycetota</taxon>
        <taxon>Actinomycetes</taxon>
        <taxon>Micromonosporales</taxon>
        <taxon>Micromonosporaceae</taxon>
        <taxon>Actinoplanes</taxon>
    </lineage>
</organism>
<evidence type="ECO:0000313" key="1">
    <source>
        <dbReference type="EMBL" id="BAL90741.1"/>
    </source>
</evidence>